<dbReference type="InterPro" id="IPR040841">
    <property type="entry name" value="Luciferase_dom"/>
</dbReference>
<protein>
    <submittedName>
        <fullName evidence="2">Phospholipase</fullName>
    </submittedName>
</protein>
<dbReference type="EMBL" id="SMKO01000047">
    <property type="protein sequence ID" value="TDD04312.1"/>
    <property type="molecule type" value="Genomic_DNA"/>
</dbReference>
<dbReference type="Proteomes" id="UP000295258">
    <property type="component" value="Unassembled WGS sequence"/>
</dbReference>
<dbReference type="InterPro" id="IPR048273">
    <property type="entry name" value="Luciferase"/>
</dbReference>
<keyword evidence="3" id="KW-1185">Reference proteome</keyword>
<proteinExistence type="predicted"/>
<dbReference type="PANTHER" id="PTHR38695">
    <property type="entry name" value="AMINO ACID PERMEASE_ SLC12A DOMAIN-CONTAINING PROTEIN"/>
    <property type="match status" value="1"/>
</dbReference>
<dbReference type="PANTHER" id="PTHR38695:SF1">
    <property type="entry name" value="AMINO ACID PERMEASE_ SLC12A DOMAIN-CONTAINING PROTEIN"/>
    <property type="match status" value="1"/>
</dbReference>
<dbReference type="Pfam" id="PF17648">
    <property type="entry name" value="Luciferase"/>
    <property type="match status" value="1"/>
</dbReference>
<organism evidence="2 3">
    <name type="scientific">Nonomuraea deserti</name>
    <dbReference type="NCBI Taxonomy" id="1848322"/>
    <lineage>
        <taxon>Bacteria</taxon>
        <taxon>Bacillati</taxon>
        <taxon>Actinomycetota</taxon>
        <taxon>Actinomycetes</taxon>
        <taxon>Streptosporangiales</taxon>
        <taxon>Streptosporangiaceae</taxon>
        <taxon>Nonomuraea</taxon>
    </lineage>
</organism>
<dbReference type="RefSeq" id="WP_132596635.1">
    <property type="nucleotide sequence ID" value="NZ_SMKO01000047.1"/>
</dbReference>
<evidence type="ECO:0000259" key="1">
    <source>
        <dbReference type="Pfam" id="PF17648"/>
    </source>
</evidence>
<name>A0A4R4VFZ5_9ACTN</name>
<sequence>MSTQETEISLSYALRERCGDRPATFPEIPHQQLDQIAPVELQEELWRRMAGLGHVRTGASVVSLPETRALHLDPEHALGPGTAFVRDSTEFAHLHGAFDGSLHLLLPERDAAEAVARGWGEFHPLVIEGRCPPTLIMVYGPRDDDELETVWELVRRSHAFASGQIL</sequence>
<evidence type="ECO:0000313" key="3">
    <source>
        <dbReference type="Proteomes" id="UP000295258"/>
    </source>
</evidence>
<accession>A0A4R4VFZ5</accession>
<reference evidence="2 3" key="1">
    <citation type="submission" date="2019-03" db="EMBL/GenBank/DDBJ databases">
        <title>Draft genome sequences of novel Actinobacteria.</title>
        <authorList>
            <person name="Sahin N."/>
            <person name="Ay H."/>
            <person name="Saygin H."/>
        </authorList>
    </citation>
    <scope>NUCLEOTIDE SEQUENCE [LARGE SCALE GENOMIC DNA]</scope>
    <source>
        <strain evidence="2 3">KC310</strain>
    </source>
</reference>
<dbReference type="AlphaFoldDB" id="A0A4R4VFZ5"/>
<gene>
    <name evidence="2" type="ORF">E1292_19430</name>
</gene>
<evidence type="ECO:0000313" key="2">
    <source>
        <dbReference type="EMBL" id="TDD04312.1"/>
    </source>
</evidence>
<comment type="caution">
    <text evidence="2">The sequence shown here is derived from an EMBL/GenBank/DDBJ whole genome shotgun (WGS) entry which is preliminary data.</text>
</comment>
<feature type="domain" description="Luciferase" evidence="1">
    <location>
        <begin position="89"/>
        <end position="157"/>
    </location>
</feature>